<dbReference type="EMBL" id="DP000011">
    <property type="protein sequence ID" value="ABA96084.1"/>
    <property type="molecule type" value="Genomic_DNA"/>
</dbReference>
<dbReference type="AlphaFoldDB" id="Q2QWA5"/>
<sequence>MAPWTHRGRRELVQESESEQEENSEEDYAQSEESKQEEDVDELRRMVMTAVVTMMRVRVEMIWKLAPVIQFMLDLSIPSQYTILRHHDRFRRLNYSNDPRFHTLFQKAVFQNLYKPSRAFVEYK</sequence>
<reference evidence="2" key="2">
    <citation type="submission" date="2005-04" db="EMBL/GenBank/DDBJ databases">
        <authorList>
            <person name="Buell C.R."/>
            <person name="Wing R.A."/>
            <person name="McCombie W.A."/>
            <person name="Ouyang S."/>
        </authorList>
    </citation>
    <scope>NUCLEOTIDE SEQUENCE</scope>
</reference>
<organism evidence="2">
    <name type="scientific">Oryza sativa subsp. japonica</name>
    <name type="common">Rice</name>
    <dbReference type="NCBI Taxonomy" id="39947"/>
    <lineage>
        <taxon>Eukaryota</taxon>
        <taxon>Viridiplantae</taxon>
        <taxon>Streptophyta</taxon>
        <taxon>Embryophyta</taxon>
        <taxon>Tracheophyta</taxon>
        <taxon>Spermatophyta</taxon>
        <taxon>Magnoliopsida</taxon>
        <taxon>Liliopsida</taxon>
        <taxon>Poales</taxon>
        <taxon>Poaceae</taxon>
        <taxon>BOP clade</taxon>
        <taxon>Oryzoideae</taxon>
        <taxon>Oryzeae</taxon>
        <taxon>Oryzinae</taxon>
        <taxon>Oryza</taxon>
        <taxon>Oryza sativa</taxon>
    </lineage>
</organism>
<feature type="region of interest" description="Disordered" evidence="1">
    <location>
        <begin position="1"/>
        <end position="41"/>
    </location>
</feature>
<accession>Q2QWA5</accession>
<reference evidence="2" key="3">
    <citation type="submission" date="2006-01" db="EMBL/GenBank/DDBJ databases">
        <authorList>
            <person name="Buell R."/>
        </authorList>
    </citation>
    <scope>NUCLEOTIDE SEQUENCE</scope>
</reference>
<proteinExistence type="predicted"/>
<evidence type="ECO:0000313" key="2">
    <source>
        <dbReference type="EMBL" id="ABA96084.1"/>
    </source>
</evidence>
<feature type="compositionally biased region" description="Acidic residues" evidence="1">
    <location>
        <begin position="14"/>
        <end position="41"/>
    </location>
</feature>
<evidence type="ECO:0000256" key="1">
    <source>
        <dbReference type="SAM" id="MobiDB-lite"/>
    </source>
</evidence>
<name>Q2QWA5_ORYSJ</name>
<gene>
    <name evidence="2" type="ordered locus">LOC_Os12g10020</name>
</gene>
<protein>
    <submittedName>
        <fullName evidence="2">Uncharacterized protein</fullName>
    </submittedName>
</protein>
<reference evidence="2" key="1">
    <citation type="journal article" date="2005" name="BMC Biol.">
        <title>The sequence of rice chromosomes 11 and 12, rich in disease resistance genes and recent gene duplications.</title>
        <authorList>
            <consortium name="The rice chromosomes 11 and 12 sequencing consortia"/>
        </authorList>
    </citation>
    <scope>NUCLEOTIDE SEQUENCE [LARGE SCALE GENOMIC DNA]</scope>
</reference>